<dbReference type="GO" id="GO:0008967">
    <property type="term" value="F:phosphoglycolate phosphatase activity"/>
    <property type="evidence" value="ECO:0007669"/>
    <property type="project" value="TreeGrafter"/>
</dbReference>
<evidence type="ECO:0000256" key="1">
    <source>
        <dbReference type="ARBA" id="ARBA00022801"/>
    </source>
</evidence>
<dbReference type="GO" id="GO:0005829">
    <property type="term" value="C:cytosol"/>
    <property type="evidence" value="ECO:0007669"/>
    <property type="project" value="TreeGrafter"/>
</dbReference>
<comment type="function">
    <text evidence="3">Hydrolyzes pyrophosphate formed during P-Ser-HPr dephosphorylation by HPrK/P. Might play a role in controlling the intracellular pyrophosphate pool.</text>
</comment>
<evidence type="ECO:0000256" key="3">
    <source>
        <dbReference type="HAMAP-Rule" id="MF_01250"/>
    </source>
</evidence>
<dbReference type="EC" id="3.6.1.1" evidence="3"/>
<dbReference type="RefSeq" id="WP_109983531.1">
    <property type="nucleotide sequence ID" value="NZ_JAJUIE010000030.1"/>
</dbReference>
<dbReference type="NCBIfam" id="NF009804">
    <property type="entry name" value="PRK13288.1"/>
    <property type="match status" value="1"/>
</dbReference>
<organism evidence="4 5">
    <name type="scientific">Gracilibacillus dipsosauri</name>
    <dbReference type="NCBI Taxonomy" id="178340"/>
    <lineage>
        <taxon>Bacteria</taxon>
        <taxon>Bacillati</taxon>
        <taxon>Bacillota</taxon>
        <taxon>Bacilli</taxon>
        <taxon>Bacillales</taxon>
        <taxon>Bacillaceae</taxon>
        <taxon>Gracilibacillus</taxon>
    </lineage>
</organism>
<accession>A0A317L0W1</accession>
<dbReference type="GO" id="GO:0006281">
    <property type="term" value="P:DNA repair"/>
    <property type="evidence" value="ECO:0007669"/>
    <property type="project" value="TreeGrafter"/>
</dbReference>
<evidence type="ECO:0000313" key="4">
    <source>
        <dbReference type="EMBL" id="PWU69265.1"/>
    </source>
</evidence>
<comment type="similarity">
    <text evidence="3">Belongs to the HAD-like hydrolase superfamily. PpaX family.</text>
</comment>
<dbReference type="OrthoDB" id="9807630at2"/>
<evidence type="ECO:0000256" key="2">
    <source>
        <dbReference type="ARBA" id="ARBA00022842"/>
    </source>
</evidence>
<sequence>MRMETVLFDLDGTLIDTNELIIASFTHTIEKYADRPYTREEIIDFIGPPLIDSFQKVNPDLVEEMMATYREHNYAHHEQYVEAYPTVVETINELKQAGLKLGIVTTKLSDTAKLGLKITGMDQLFDVLIGLDDVENAKPHPEPILKAMNLLHANPMTTLMVGDNYHDIEAGHNAGVKTAGVAWSLKGRKVLEKHDPDYMLEEMRDLLAIVGVE</sequence>
<dbReference type="PANTHER" id="PTHR43434:SF26">
    <property type="entry name" value="PYROPHOSPHATASE PPAX"/>
    <property type="match status" value="1"/>
</dbReference>
<keyword evidence="2 3" id="KW-0460">Magnesium</keyword>
<dbReference type="InterPro" id="IPR023198">
    <property type="entry name" value="PGP-like_dom2"/>
</dbReference>
<dbReference type="FunFam" id="3.40.50.1000:FF:000022">
    <property type="entry name" value="Phosphoglycolate phosphatase"/>
    <property type="match status" value="1"/>
</dbReference>
<dbReference type="InterPro" id="IPR050155">
    <property type="entry name" value="HAD-like_hydrolase_sf"/>
</dbReference>
<gene>
    <name evidence="3" type="primary">ppaX</name>
    <name evidence="4" type="ORF">DLJ74_04575</name>
</gene>
<dbReference type="SFLD" id="SFLDG01129">
    <property type="entry name" value="C1.5:_HAD__Beta-PGM__Phosphata"/>
    <property type="match status" value="1"/>
</dbReference>
<dbReference type="SUPFAM" id="SSF56784">
    <property type="entry name" value="HAD-like"/>
    <property type="match status" value="1"/>
</dbReference>
<dbReference type="Gene3D" id="1.10.150.240">
    <property type="entry name" value="Putative phosphatase, domain 2"/>
    <property type="match status" value="1"/>
</dbReference>
<dbReference type="Proteomes" id="UP000245624">
    <property type="component" value="Unassembled WGS sequence"/>
</dbReference>
<reference evidence="4 5" key="1">
    <citation type="submission" date="2018-05" db="EMBL/GenBank/DDBJ databases">
        <title>Genomic analysis of Gracilibacillus dipsosauri DD1 reveals novel features of a salt-tolerant amylase.</title>
        <authorList>
            <person name="Deutch C.E."/>
            <person name="Yang S."/>
        </authorList>
    </citation>
    <scope>NUCLEOTIDE SEQUENCE [LARGE SCALE GENOMIC DNA]</scope>
    <source>
        <strain evidence="4 5">DD1</strain>
    </source>
</reference>
<dbReference type="NCBIfam" id="TIGR01549">
    <property type="entry name" value="HAD-SF-IA-v1"/>
    <property type="match status" value="1"/>
</dbReference>
<keyword evidence="1 3" id="KW-0378">Hydrolase</keyword>
<dbReference type="InterPro" id="IPR041492">
    <property type="entry name" value="HAD_2"/>
</dbReference>
<feature type="active site" description="Nucleophile" evidence="3">
    <location>
        <position position="9"/>
    </location>
</feature>
<dbReference type="EMBL" id="QGTD01000005">
    <property type="protein sequence ID" value="PWU69265.1"/>
    <property type="molecule type" value="Genomic_DNA"/>
</dbReference>
<comment type="catalytic activity">
    <reaction evidence="3">
        <text>diphosphate + H2O = 2 phosphate + H(+)</text>
        <dbReference type="Rhea" id="RHEA:24576"/>
        <dbReference type="ChEBI" id="CHEBI:15377"/>
        <dbReference type="ChEBI" id="CHEBI:15378"/>
        <dbReference type="ChEBI" id="CHEBI:33019"/>
        <dbReference type="ChEBI" id="CHEBI:43474"/>
        <dbReference type="EC" id="3.6.1.1"/>
    </reaction>
</comment>
<dbReference type="HAMAP" id="MF_01250">
    <property type="entry name" value="Pyrophosphat_PpaX"/>
    <property type="match status" value="1"/>
</dbReference>
<dbReference type="GO" id="GO:0004427">
    <property type="term" value="F:inorganic diphosphate phosphatase activity"/>
    <property type="evidence" value="ECO:0007669"/>
    <property type="project" value="UniProtKB-UniRule"/>
</dbReference>
<proteinExistence type="inferred from homology"/>
<name>A0A317L0W1_9BACI</name>
<dbReference type="InterPro" id="IPR023733">
    <property type="entry name" value="Pyrophosphatase_Ppax"/>
</dbReference>
<dbReference type="GO" id="GO:0000287">
    <property type="term" value="F:magnesium ion binding"/>
    <property type="evidence" value="ECO:0007669"/>
    <property type="project" value="UniProtKB-UniRule"/>
</dbReference>
<dbReference type="SFLD" id="SFLDS00003">
    <property type="entry name" value="Haloacid_Dehalogenase"/>
    <property type="match status" value="1"/>
</dbReference>
<comment type="cofactor">
    <cofactor evidence="3">
        <name>Mg(2+)</name>
        <dbReference type="ChEBI" id="CHEBI:18420"/>
    </cofactor>
</comment>
<dbReference type="AlphaFoldDB" id="A0A317L0W1"/>
<dbReference type="PRINTS" id="PR00413">
    <property type="entry name" value="HADHALOGNASE"/>
</dbReference>
<dbReference type="Pfam" id="PF13419">
    <property type="entry name" value="HAD_2"/>
    <property type="match status" value="1"/>
</dbReference>
<dbReference type="InterPro" id="IPR006439">
    <property type="entry name" value="HAD-SF_hydro_IA"/>
</dbReference>
<evidence type="ECO:0000313" key="5">
    <source>
        <dbReference type="Proteomes" id="UP000245624"/>
    </source>
</evidence>
<dbReference type="CDD" id="cd02616">
    <property type="entry name" value="HAD_PPase"/>
    <property type="match status" value="1"/>
</dbReference>
<comment type="caution">
    <text evidence="4">The sequence shown here is derived from an EMBL/GenBank/DDBJ whole genome shotgun (WGS) entry which is preliminary data.</text>
</comment>
<keyword evidence="5" id="KW-1185">Reference proteome</keyword>
<dbReference type="InterPro" id="IPR036412">
    <property type="entry name" value="HAD-like_sf"/>
</dbReference>
<dbReference type="Gene3D" id="3.40.50.1000">
    <property type="entry name" value="HAD superfamily/HAD-like"/>
    <property type="match status" value="1"/>
</dbReference>
<dbReference type="SFLD" id="SFLDG01135">
    <property type="entry name" value="C1.5.6:_HAD__Beta-PGM__Phospha"/>
    <property type="match status" value="1"/>
</dbReference>
<dbReference type="InterPro" id="IPR023214">
    <property type="entry name" value="HAD_sf"/>
</dbReference>
<protein>
    <recommendedName>
        <fullName evidence="3">Pyrophosphatase PpaX</fullName>
        <ecNumber evidence="3">3.6.1.1</ecNumber>
    </recommendedName>
</protein>
<dbReference type="PANTHER" id="PTHR43434">
    <property type="entry name" value="PHOSPHOGLYCOLATE PHOSPHATASE"/>
    <property type="match status" value="1"/>
</dbReference>
<dbReference type="NCBIfam" id="TIGR01509">
    <property type="entry name" value="HAD-SF-IA-v3"/>
    <property type="match status" value="1"/>
</dbReference>